<accession>A0ABR1WQ19</accession>
<dbReference type="EMBL" id="JAQQWN010000005">
    <property type="protein sequence ID" value="KAK8085630.1"/>
    <property type="molecule type" value="Genomic_DNA"/>
</dbReference>
<evidence type="ECO:0000256" key="6">
    <source>
        <dbReference type="ARBA" id="ARBA00038503"/>
    </source>
</evidence>
<dbReference type="InterPro" id="IPR029060">
    <property type="entry name" value="PIN-like_dom_sf"/>
</dbReference>
<dbReference type="GeneID" id="92044276"/>
<evidence type="ECO:0000256" key="5">
    <source>
        <dbReference type="ARBA" id="ARBA00037300"/>
    </source>
</evidence>
<evidence type="ECO:0000256" key="4">
    <source>
        <dbReference type="ARBA" id="ARBA00023242"/>
    </source>
</evidence>
<dbReference type="Pfam" id="PF04900">
    <property type="entry name" value="Fcf1"/>
    <property type="match status" value="1"/>
</dbReference>
<evidence type="ECO:0000256" key="2">
    <source>
        <dbReference type="ARBA" id="ARBA00022517"/>
    </source>
</evidence>
<dbReference type="InterPro" id="IPR006984">
    <property type="entry name" value="Fcf1/UTP23"/>
</dbReference>
<keyword evidence="4" id="KW-0539">Nucleus</keyword>
<dbReference type="InterPro" id="IPR057776">
    <property type="entry name" value="UTP23_sensor"/>
</dbReference>
<gene>
    <name evidence="9" type="ORF">PG997_006901</name>
</gene>
<evidence type="ECO:0000256" key="7">
    <source>
        <dbReference type="SAM" id="MobiDB-lite"/>
    </source>
</evidence>
<dbReference type="Gene3D" id="3.40.50.1010">
    <property type="entry name" value="5'-nuclease"/>
    <property type="match status" value="1"/>
</dbReference>
<dbReference type="PANTHER" id="PTHR12416">
    <property type="entry name" value="RRNA-PROCESSING PROTEIN UTP23 HOMOLOG"/>
    <property type="match status" value="1"/>
</dbReference>
<proteinExistence type="inferred from homology"/>
<keyword evidence="10" id="KW-1185">Reference proteome</keyword>
<evidence type="ECO:0000313" key="10">
    <source>
        <dbReference type="Proteomes" id="UP001433268"/>
    </source>
</evidence>
<evidence type="ECO:0000256" key="1">
    <source>
        <dbReference type="ARBA" id="ARBA00004604"/>
    </source>
</evidence>
<feature type="compositionally biased region" description="Low complexity" evidence="7">
    <location>
        <begin position="239"/>
        <end position="253"/>
    </location>
</feature>
<organism evidence="9 10">
    <name type="scientific">Apiospora hydei</name>
    <dbReference type="NCBI Taxonomy" id="1337664"/>
    <lineage>
        <taxon>Eukaryota</taxon>
        <taxon>Fungi</taxon>
        <taxon>Dikarya</taxon>
        <taxon>Ascomycota</taxon>
        <taxon>Pezizomycotina</taxon>
        <taxon>Sordariomycetes</taxon>
        <taxon>Xylariomycetidae</taxon>
        <taxon>Amphisphaeriales</taxon>
        <taxon>Apiosporaceae</taxon>
        <taxon>Apiospora</taxon>
    </lineage>
</organism>
<comment type="function">
    <text evidence="5">Involved in rRNA-processing and ribosome biogenesis.</text>
</comment>
<reference evidence="9 10" key="1">
    <citation type="submission" date="2023-01" db="EMBL/GenBank/DDBJ databases">
        <title>Analysis of 21 Apiospora genomes using comparative genomics revels a genus with tremendous synthesis potential of carbohydrate active enzymes and secondary metabolites.</title>
        <authorList>
            <person name="Sorensen T."/>
        </authorList>
    </citation>
    <scope>NUCLEOTIDE SEQUENCE [LARGE SCALE GENOMIC DNA]</scope>
    <source>
        <strain evidence="9 10">CBS 114990</strain>
    </source>
</reference>
<evidence type="ECO:0000256" key="3">
    <source>
        <dbReference type="ARBA" id="ARBA00022552"/>
    </source>
</evidence>
<comment type="caution">
    <text evidence="9">The sequence shown here is derived from an EMBL/GenBank/DDBJ whole genome shotgun (WGS) entry which is preliminary data.</text>
</comment>
<sequence length="292" mass="32239">MPRAKRAKQYRKVMSQYCMNFGFRQPYQVLVDSSILADACRFKMDFTKGLQQNLQAKEIKPLVTTCTMRKLYGSKGEPGVEDAINLGKTFERRRCGHTPETHPEPLPELECLSSCIDPKGSGKNSFHYCLGTNDINIRSYFRGVQGVPLLYITRSVLILEPMAPGSVAQRSRDERAKLRAEILRPGGKRKRDEDEEDESRSGERIGGKLVKKAKGPNPLSVKKPKKKPATEGLTSKPKTTSTAAEGAEGAESAEGSKRKRKRKDKPTAGPKDEAADTTEAGESHSAEEAVEA</sequence>
<feature type="region of interest" description="Disordered" evidence="7">
    <location>
        <begin position="180"/>
        <end position="292"/>
    </location>
</feature>
<evidence type="ECO:0000313" key="9">
    <source>
        <dbReference type="EMBL" id="KAK8085630.1"/>
    </source>
</evidence>
<dbReference type="CDD" id="cd09865">
    <property type="entry name" value="PIN_ScUtp23p-like"/>
    <property type="match status" value="1"/>
</dbReference>
<evidence type="ECO:0000259" key="8">
    <source>
        <dbReference type="Pfam" id="PF24779"/>
    </source>
</evidence>
<comment type="similarity">
    <text evidence="6">Belongs to the UTP23/FCF1 family. UTP23 subfamily.</text>
</comment>
<keyword evidence="2" id="KW-0690">Ribosome biogenesis</keyword>
<comment type="subcellular location">
    <subcellularLocation>
        <location evidence="1">Nucleus</location>
        <location evidence="1">Nucleolus</location>
    </subcellularLocation>
</comment>
<dbReference type="Pfam" id="PF24779">
    <property type="entry name" value="UTP23_sensor"/>
    <property type="match status" value="1"/>
</dbReference>
<dbReference type="RefSeq" id="XP_066670139.1">
    <property type="nucleotide sequence ID" value="XM_066811216.1"/>
</dbReference>
<keyword evidence="3" id="KW-0698">rRNA processing</keyword>
<dbReference type="Proteomes" id="UP001433268">
    <property type="component" value="Unassembled WGS sequence"/>
</dbReference>
<protein>
    <submittedName>
        <fullName evidence="9">rRNA-processing UTP23</fullName>
    </submittedName>
</protein>
<name>A0ABR1WQ19_9PEZI</name>
<feature type="compositionally biased region" description="Basic and acidic residues" evidence="7">
    <location>
        <begin position="281"/>
        <end position="292"/>
    </location>
</feature>
<dbReference type="SUPFAM" id="SSF88723">
    <property type="entry name" value="PIN domain-like"/>
    <property type="match status" value="1"/>
</dbReference>
<feature type="domain" description="UTP23 sensor motif region" evidence="8">
    <location>
        <begin position="210"/>
        <end position="226"/>
    </location>
</feature>